<proteinExistence type="predicted"/>
<feature type="chain" id="PRO_5014714300" evidence="1">
    <location>
        <begin position="16"/>
        <end position="71"/>
    </location>
</feature>
<name>A0A2M3ZRG2_9DIPT</name>
<protein>
    <submittedName>
        <fullName evidence="2">Putative secreted peptide</fullName>
    </submittedName>
</protein>
<organism evidence="2">
    <name type="scientific">Anopheles braziliensis</name>
    <dbReference type="NCBI Taxonomy" id="58242"/>
    <lineage>
        <taxon>Eukaryota</taxon>
        <taxon>Metazoa</taxon>
        <taxon>Ecdysozoa</taxon>
        <taxon>Arthropoda</taxon>
        <taxon>Hexapoda</taxon>
        <taxon>Insecta</taxon>
        <taxon>Pterygota</taxon>
        <taxon>Neoptera</taxon>
        <taxon>Endopterygota</taxon>
        <taxon>Diptera</taxon>
        <taxon>Nematocera</taxon>
        <taxon>Culicoidea</taxon>
        <taxon>Culicidae</taxon>
        <taxon>Anophelinae</taxon>
        <taxon>Anopheles</taxon>
    </lineage>
</organism>
<evidence type="ECO:0000256" key="1">
    <source>
        <dbReference type="SAM" id="SignalP"/>
    </source>
</evidence>
<keyword evidence="1" id="KW-0732">Signal</keyword>
<sequence length="71" mass="7185">MAVLAGLMVAADAAGDGGSCWSSCSSCSSSTQAAPRDKLRAPPVKTCSAYVRTVVAVGTFAGGSDAWRYRP</sequence>
<feature type="signal peptide" evidence="1">
    <location>
        <begin position="1"/>
        <end position="15"/>
    </location>
</feature>
<evidence type="ECO:0000313" key="2">
    <source>
        <dbReference type="EMBL" id="MBW31093.1"/>
    </source>
</evidence>
<accession>A0A2M3ZRG2</accession>
<reference evidence="2" key="1">
    <citation type="submission" date="2018-01" db="EMBL/GenBank/DDBJ databases">
        <title>An insight into the sialome of Amazonian anophelines.</title>
        <authorList>
            <person name="Ribeiro J.M."/>
            <person name="Scarpassa V."/>
            <person name="Calvo E."/>
        </authorList>
    </citation>
    <scope>NUCLEOTIDE SEQUENCE</scope>
    <source>
        <tissue evidence="2">Salivary glands</tissue>
    </source>
</reference>
<dbReference type="AlphaFoldDB" id="A0A2M3ZRG2"/>
<dbReference type="EMBL" id="GGFM01010342">
    <property type="protein sequence ID" value="MBW31093.1"/>
    <property type="molecule type" value="Transcribed_RNA"/>
</dbReference>